<reference evidence="1 2" key="1">
    <citation type="submission" date="2019-03" db="EMBL/GenBank/DDBJ databases">
        <title>Genomic Encyclopedia of Type Strains, Phase IV (KMG-IV): sequencing the most valuable type-strain genomes for metagenomic binning, comparative biology and taxonomic classification.</title>
        <authorList>
            <person name="Goeker M."/>
        </authorList>
    </citation>
    <scope>NUCLEOTIDE SEQUENCE [LARGE SCALE GENOMIC DNA]</scope>
    <source>
        <strain evidence="1 2">DSM 15969</strain>
    </source>
</reference>
<accession>A0A4R1Q0M6</accession>
<protein>
    <submittedName>
        <fullName evidence="1">Uncharacterized protein</fullName>
    </submittedName>
</protein>
<evidence type="ECO:0000313" key="1">
    <source>
        <dbReference type="EMBL" id="TCL37686.1"/>
    </source>
</evidence>
<proteinExistence type="predicted"/>
<dbReference type="OrthoDB" id="1683055at2"/>
<keyword evidence="2" id="KW-1185">Reference proteome</keyword>
<dbReference type="AlphaFoldDB" id="A0A4R1Q0M6"/>
<evidence type="ECO:0000313" key="2">
    <source>
        <dbReference type="Proteomes" id="UP000295063"/>
    </source>
</evidence>
<dbReference type="RefSeq" id="WP_132078614.1">
    <property type="nucleotide sequence ID" value="NZ_DAIMLW010000252.1"/>
</dbReference>
<organism evidence="1 2">
    <name type="scientific">Anaerospora hongkongensis</name>
    <dbReference type="NCBI Taxonomy" id="244830"/>
    <lineage>
        <taxon>Bacteria</taxon>
        <taxon>Bacillati</taxon>
        <taxon>Bacillota</taxon>
        <taxon>Negativicutes</taxon>
        <taxon>Selenomonadales</taxon>
        <taxon>Sporomusaceae</taxon>
        <taxon>Anaerospora</taxon>
    </lineage>
</organism>
<dbReference type="EMBL" id="SLUI01000005">
    <property type="protein sequence ID" value="TCL37686.1"/>
    <property type="molecule type" value="Genomic_DNA"/>
</dbReference>
<comment type="caution">
    <text evidence="1">The sequence shown here is derived from an EMBL/GenBank/DDBJ whole genome shotgun (WGS) entry which is preliminary data.</text>
</comment>
<sequence length="150" mass="15887">MSQNDEFINFSFSVLPNNTSGSVSIPLTLTPTPTTLATLTLRSGCDCNCAVALNATVGWLAVADGTGLERVDVLFKIWRGVPLSNLVFSALDSGEAGFDSRKVTSFSHVDTRFGSSRFYTYYLTAELLNSGSAATVIGPITFTATEVEGG</sequence>
<name>A0A4R1Q0M6_9FIRM</name>
<gene>
    <name evidence="1" type="ORF">EV210_105120</name>
</gene>
<dbReference type="Proteomes" id="UP000295063">
    <property type="component" value="Unassembled WGS sequence"/>
</dbReference>